<evidence type="ECO:0000256" key="1">
    <source>
        <dbReference type="SAM" id="MobiDB-lite"/>
    </source>
</evidence>
<feature type="region of interest" description="Disordered" evidence="1">
    <location>
        <begin position="55"/>
        <end position="87"/>
    </location>
</feature>
<feature type="compositionally biased region" description="Basic and acidic residues" evidence="1">
    <location>
        <begin position="14"/>
        <end position="30"/>
    </location>
</feature>
<reference evidence="3" key="1">
    <citation type="submission" date="2023-07" db="EMBL/GenBank/DDBJ databases">
        <title>30 novel species of actinomycetes from the DSMZ collection.</title>
        <authorList>
            <person name="Nouioui I."/>
        </authorList>
    </citation>
    <scope>NUCLEOTIDE SEQUENCE [LARGE SCALE GENOMIC DNA]</scope>
    <source>
        <strain evidence="3">DSM 41979</strain>
    </source>
</reference>
<evidence type="ECO:0000313" key="3">
    <source>
        <dbReference type="Proteomes" id="UP001183610"/>
    </source>
</evidence>
<protein>
    <submittedName>
        <fullName evidence="2">DUF6191 domain-containing protein</fullName>
    </submittedName>
</protein>
<dbReference type="RefSeq" id="WP_010293304.1">
    <property type="nucleotide sequence ID" value="NZ_JAVRET010000019.1"/>
</dbReference>
<accession>A0ABU2QYV3</accession>
<proteinExistence type="predicted"/>
<name>A0ABU2QYV3_9ACTN</name>
<feature type="region of interest" description="Disordered" evidence="1">
    <location>
        <begin position="1"/>
        <end position="43"/>
    </location>
</feature>
<evidence type="ECO:0000313" key="2">
    <source>
        <dbReference type="EMBL" id="MDT0409555.1"/>
    </source>
</evidence>
<sequence length="87" mass="9525">MFSAFDMLFNPGRKHTDDERSRLELTREDVGDGDPGHGPIDLRSGKVTVRVTTSGLVPPTTENTPEETLDPPAPEPRAVTDPGAWRI</sequence>
<dbReference type="Pfam" id="PF19690">
    <property type="entry name" value="DUF6191"/>
    <property type="match status" value="1"/>
</dbReference>
<organism evidence="2 3">
    <name type="scientific">Streptomyces evansiae</name>
    <dbReference type="NCBI Taxonomy" id="3075535"/>
    <lineage>
        <taxon>Bacteria</taxon>
        <taxon>Bacillati</taxon>
        <taxon>Actinomycetota</taxon>
        <taxon>Actinomycetes</taxon>
        <taxon>Kitasatosporales</taxon>
        <taxon>Streptomycetaceae</taxon>
        <taxon>Streptomyces</taxon>
    </lineage>
</organism>
<dbReference type="InterPro" id="IPR045684">
    <property type="entry name" value="DUF6191"/>
</dbReference>
<keyword evidence="3" id="KW-1185">Reference proteome</keyword>
<dbReference type="EMBL" id="JAVRET010000019">
    <property type="protein sequence ID" value="MDT0409555.1"/>
    <property type="molecule type" value="Genomic_DNA"/>
</dbReference>
<dbReference type="Proteomes" id="UP001183610">
    <property type="component" value="Unassembled WGS sequence"/>
</dbReference>
<gene>
    <name evidence="2" type="ORF">RM698_10915</name>
</gene>
<comment type="caution">
    <text evidence="2">The sequence shown here is derived from an EMBL/GenBank/DDBJ whole genome shotgun (WGS) entry which is preliminary data.</text>
</comment>